<evidence type="ECO:0000313" key="2">
    <source>
        <dbReference type="EMBL" id="KAI1712731.1"/>
    </source>
</evidence>
<dbReference type="AlphaFoldDB" id="A0AAD4N5X7"/>
<protein>
    <submittedName>
        <fullName evidence="2">Uncharacterized protein</fullName>
    </submittedName>
</protein>
<keyword evidence="3" id="KW-1185">Reference proteome</keyword>
<organism evidence="2 3">
    <name type="scientific">Ditylenchus destructor</name>
    <dbReference type="NCBI Taxonomy" id="166010"/>
    <lineage>
        <taxon>Eukaryota</taxon>
        <taxon>Metazoa</taxon>
        <taxon>Ecdysozoa</taxon>
        <taxon>Nematoda</taxon>
        <taxon>Chromadorea</taxon>
        <taxon>Rhabditida</taxon>
        <taxon>Tylenchina</taxon>
        <taxon>Tylenchomorpha</taxon>
        <taxon>Sphaerularioidea</taxon>
        <taxon>Anguinidae</taxon>
        <taxon>Anguininae</taxon>
        <taxon>Ditylenchus</taxon>
    </lineage>
</organism>
<dbReference type="Proteomes" id="UP001201812">
    <property type="component" value="Unassembled WGS sequence"/>
</dbReference>
<name>A0AAD4N5X7_9BILA</name>
<dbReference type="EMBL" id="JAKKPZ010000017">
    <property type="protein sequence ID" value="KAI1712731.1"/>
    <property type="molecule type" value="Genomic_DNA"/>
</dbReference>
<feature type="region of interest" description="Disordered" evidence="1">
    <location>
        <begin position="101"/>
        <end position="143"/>
    </location>
</feature>
<comment type="caution">
    <text evidence="2">The sequence shown here is derived from an EMBL/GenBank/DDBJ whole genome shotgun (WGS) entry which is preliminary data.</text>
</comment>
<sequence length="143" mass="15622">MFARLLCAGKVGAMQGRRVSTKNERVRQTSKRVFRGPTGVPGRLPACAGESCLIYVRSMGRLFAAAPGAAQPIFCLARRRSRLPSNSSACCAPFFTNTLSSTTQKTTRGSRRARTTTAKKTNSLRRSHKSRPNFDFISPLPSV</sequence>
<evidence type="ECO:0000256" key="1">
    <source>
        <dbReference type="SAM" id="MobiDB-lite"/>
    </source>
</evidence>
<reference evidence="2" key="1">
    <citation type="submission" date="2022-01" db="EMBL/GenBank/DDBJ databases">
        <title>Genome Sequence Resource for Two Populations of Ditylenchus destructor, the Migratory Endoparasitic Phytonematode.</title>
        <authorList>
            <person name="Zhang H."/>
            <person name="Lin R."/>
            <person name="Xie B."/>
        </authorList>
    </citation>
    <scope>NUCLEOTIDE SEQUENCE</scope>
    <source>
        <strain evidence="2">BazhouSP</strain>
    </source>
</reference>
<accession>A0AAD4N5X7</accession>
<gene>
    <name evidence="2" type="ORF">DdX_09355</name>
</gene>
<evidence type="ECO:0000313" key="3">
    <source>
        <dbReference type="Proteomes" id="UP001201812"/>
    </source>
</evidence>
<proteinExistence type="predicted"/>
<feature type="compositionally biased region" description="Basic residues" evidence="1">
    <location>
        <begin position="122"/>
        <end position="131"/>
    </location>
</feature>